<gene>
    <name evidence="2" type="ORF">A4X03_0g7403</name>
</gene>
<accession>A0A8T8ST85</accession>
<feature type="compositionally biased region" description="Low complexity" evidence="1">
    <location>
        <begin position="28"/>
        <end position="39"/>
    </location>
</feature>
<evidence type="ECO:0000256" key="1">
    <source>
        <dbReference type="SAM" id="MobiDB-lite"/>
    </source>
</evidence>
<dbReference type="Proteomes" id="UP000077671">
    <property type="component" value="Unassembled WGS sequence"/>
</dbReference>
<dbReference type="InterPro" id="IPR036771">
    <property type="entry name" value="ATPsynth_dsu/esu_N"/>
</dbReference>
<reference evidence="2" key="2">
    <citation type="journal article" date="2019" name="IMA Fungus">
        <title>Genome sequencing and comparison of five Tilletia species to identify candidate genes for the detection of regulated species infecting wheat.</title>
        <authorList>
            <person name="Nguyen H.D.T."/>
            <person name="Sultana T."/>
            <person name="Kesanakurti P."/>
            <person name="Hambleton S."/>
        </authorList>
    </citation>
    <scope>NUCLEOTIDE SEQUENCE</scope>
    <source>
        <strain evidence="2">DAOMC 238032</strain>
    </source>
</reference>
<dbReference type="EMBL" id="LWDD02001742">
    <property type="protein sequence ID" value="KAE8245838.1"/>
    <property type="molecule type" value="Genomic_DNA"/>
</dbReference>
<reference evidence="2" key="1">
    <citation type="submission" date="2016-04" db="EMBL/GenBank/DDBJ databases">
        <authorList>
            <person name="Nguyen H.D."/>
            <person name="Kesanakurti P."/>
            <person name="Cullis J."/>
            <person name="Levesque C.A."/>
            <person name="Hambleton S."/>
        </authorList>
    </citation>
    <scope>NUCLEOTIDE SEQUENCE</scope>
    <source>
        <strain evidence="2">DAOMC 238032</strain>
    </source>
</reference>
<evidence type="ECO:0000313" key="2">
    <source>
        <dbReference type="EMBL" id="KAE8245838.1"/>
    </source>
</evidence>
<evidence type="ECO:0000313" key="3">
    <source>
        <dbReference type="Proteomes" id="UP000077671"/>
    </source>
</evidence>
<proteinExistence type="predicted"/>
<protein>
    <recommendedName>
        <fullName evidence="4">ATP synthase subunit delta, mitochondrial</fullName>
    </recommendedName>
</protein>
<dbReference type="SUPFAM" id="SSF51344">
    <property type="entry name" value="Epsilon subunit of F1F0-ATP synthase N-terminal domain"/>
    <property type="match status" value="1"/>
</dbReference>
<name>A0A8T8ST85_9BASI</name>
<feature type="region of interest" description="Disordered" evidence="1">
    <location>
        <begin position="1"/>
        <end position="62"/>
    </location>
</feature>
<organism evidence="2 3">
    <name type="scientific">Tilletia caries</name>
    <name type="common">wheat bunt fungus</name>
    <dbReference type="NCBI Taxonomy" id="13290"/>
    <lineage>
        <taxon>Eukaryota</taxon>
        <taxon>Fungi</taxon>
        <taxon>Dikarya</taxon>
        <taxon>Basidiomycota</taxon>
        <taxon>Ustilaginomycotina</taxon>
        <taxon>Exobasidiomycetes</taxon>
        <taxon>Tilletiales</taxon>
        <taxon>Tilletiaceae</taxon>
        <taxon>Tilletia</taxon>
    </lineage>
</organism>
<sequence>MGKRAKGGGATLSPHRSHSYTLTEPRRASASAASCTTSALPRPQRIRSAPVVQRRRGLGHSKLDFTPSHQAFYISLDVTQVKIPAASGDMDILAAHVPSVEELKPDLVATRHRSGSATQ</sequence>
<evidence type="ECO:0008006" key="4">
    <source>
        <dbReference type="Google" id="ProtNLM"/>
    </source>
</evidence>
<dbReference type="AlphaFoldDB" id="A0A8T8ST85"/>
<comment type="caution">
    <text evidence="2">The sequence shown here is derived from an EMBL/GenBank/DDBJ whole genome shotgun (WGS) entry which is preliminary data.</text>
</comment>
<dbReference type="Gene3D" id="2.60.15.10">
    <property type="entry name" value="F0F1 ATP synthase delta/epsilon subunit, N-terminal"/>
    <property type="match status" value="1"/>
</dbReference>